<comment type="subcellular location">
    <subcellularLocation>
        <location evidence="10">Cytoplasm</location>
    </subcellularLocation>
    <text evidence="10">Associated with the membrane possibly through PlsY.</text>
</comment>
<comment type="subunit">
    <text evidence="9 10">Homodimer. Probably interacts with PlsY.</text>
</comment>
<dbReference type="InterPro" id="IPR003664">
    <property type="entry name" value="FA_synthesis"/>
</dbReference>
<sequence length="367" mass="38688">MTIKISIDCMGGDHGPSVTIPAAIAFVKDEPDAELILVGLEDALKAELHKHLPSGHPRISIVPATEVIAMDDPVEVALRRKKDSSMRVAISLVKEGKAQACVSAGNTGALMAVSRYVLKTMPGVDRPAICTLIPNQKDCPTYMLDLGANVDCEPHHLHQFALMGSALVSALEGKPKPTVGLLNIGEEDIKGNDVVKQTAVLLRADHAKGVLNFYGNVEGNDIFEGTTDIVVCDGFVGNVVLKASEGLGRFLKNVLKTELKNGPVNLLGAFIAQGAIKAISQRMNPSRYNGASLLGLRGLVFKSHGGEDAYGFGWAIRRAFEAARHDALSQISTAISELMPASDAAAQASAGPGATPGINDINQEKTA</sequence>
<evidence type="ECO:0000256" key="11">
    <source>
        <dbReference type="SAM" id="MobiDB-lite"/>
    </source>
</evidence>
<evidence type="ECO:0000256" key="6">
    <source>
        <dbReference type="ARBA" id="ARBA00023209"/>
    </source>
</evidence>
<dbReference type="SUPFAM" id="SSF53659">
    <property type="entry name" value="Isocitrate/Isopropylmalate dehydrogenase-like"/>
    <property type="match status" value="1"/>
</dbReference>
<evidence type="ECO:0000256" key="2">
    <source>
        <dbReference type="ARBA" id="ARBA00022490"/>
    </source>
</evidence>
<dbReference type="EC" id="2.3.1.274" evidence="8 10"/>
<comment type="function">
    <text evidence="10">Catalyzes the reversible formation of acyl-phosphate (acyl-PO(4)) from acyl-[acyl-carrier-protein] (acyl-ACP). This enzyme utilizes acyl-ACP as fatty acyl donor, but not acyl-CoA.</text>
</comment>
<keyword evidence="6 10" id="KW-0594">Phospholipid biosynthesis</keyword>
<dbReference type="InterPro" id="IPR012281">
    <property type="entry name" value="Phospholipid_synth_PlsX-like"/>
</dbReference>
<evidence type="ECO:0000256" key="10">
    <source>
        <dbReference type="HAMAP-Rule" id="MF_00019"/>
    </source>
</evidence>
<evidence type="ECO:0000256" key="4">
    <source>
        <dbReference type="ARBA" id="ARBA00022679"/>
    </source>
</evidence>
<keyword evidence="4 10" id="KW-0808">Transferase</keyword>
<evidence type="ECO:0000256" key="3">
    <source>
        <dbReference type="ARBA" id="ARBA00022516"/>
    </source>
</evidence>
<dbReference type="Gene3D" id="3.40.718.10">
    <property type="entry name" value="Isopropylmalate Dehydrogenase"/>
    <property type="match status" value="1"/>
</dbReference>
<keyword evidence="7 10" id="KW-1208">Phospholipid metabolism</keyword>
<dbReference type="NCBIfam" id="TIGR00182">
    <property type="entry name" value="plsX"/>
    <property type="match status" value="1"/>
</dbReference>
<comment type="caution">
    <text evidence="12">The sequence shown here is derived from an EMBL/GenBank/DDBJ whole genome shotgun (WGS) entry which is preliminary data.</text>
</comment>
<reference evidence="12 13" key="1">
    <citation type="submission" date="2020-02" db="EMBL/GenBank/DDBJ databases">
        <authorList>
            <person name="Kim M.K."/>
        </authorList>
    </citation>
    <scope>NUCLEOTIDE SEQUENCE [LARGE SCALE GENOMIC DNA]</scope>
    <source>
        <strain evidence="12 13">17J57-3</strain>
    </source>
</reference>
<evidence type="ECO:0000256" key="9">
    <source>
        <dbReference type="ARBA" id="ARBA00046608"/>
    </source>
</evidence>
<keyword evidence="2 10" id="KW-0963">Cytoplasm</keyword>
<evidence type="ECO:0000256" key="7">
    <source>
        <dbReference type="ARBA" id="ARBA00023264"/>
    </source>
</evidence>
<dbReference type="AlphaFoldDB" id="A0A6B3SPJ2"/>
<keyword evidence="12" id="KW-0012">Acyltransferase</keyword>
<dbReference type="PANTHER" id="PTHR30100">
    <property type="entry name" value="FATTY ACID/PHOSPHOLIPID SYNTHESIS PROTEIN PLSX"/>
    <property type="match status" value="1"/>
</dbReference>
<dbReference type="RefSeq" id="WP_163965580.1">
    <property type="nucleotide sequence ID" value="NZ_JAAIVB010000055.1"/>
</dbReference>
<dbReference type="PANTHER" id="PTHR30100:SF1">
    <property type="entry name" value="PHOSPHATE ACYLTRANSFERASE"/>
    <property type="match status" value="1"/>
</dbReference>
<dbReference type="Pfam" id="PF02504">
    <property type="entry name" value="FA_synthesis"/>
    <property type="match status" value="1"/>
</dbReference>
<dbReference type="PIRSF" id="PIRSF002465">
    <property type="entry name" value="Phsphlp_syn_PlsX"/>
    <property type="match status" value="1"/>
</dbReference>
<dbReference type="GO" id="GO:0006633">
    <property type="term" value="P:fatty acid biosynthetic process"/>
    <property type="evidence" value="ECO:0007669"/>
    <property type="project" value="UniProtKB-UniRule"/>
</dbReference>
<evidence type="ECO:0000256" key="8">
    <source>
        <dbReference type="ARBA" id="ARBA00024069"/>
    </source>
</evidence>
<comment type="catalytic activity">
    <reaction evidence="1 10">
        <text>a fatty acyl-[ACP] + phosphate = an acyl phosphate + holo-[ACP]</text>
        <dbReference type="Rhea" id="RHEA:42292"/>
        <dbReference type="Rhea" id="RHEA-COMP:9685"/>
        <dbReference type="Rhea" id="RHEA-COMP:14125"/>
        <dbReference type="ChEBI" id="CHEBI:43474"/>
        <dbReference type="ChEBI" id="CHEBI:59918"/>
        <dbReference type="ChEBI" id="CHEBI:64479"/>
        <dbReference type="ChEBI" id="CHEBI:138651"/>
        <dbReference type="EC" id="2.3.1.274"/>
    </reaction>
</comment>
<keyword evidence="13" id="KW-1185">Reference proteome</keyword>
<comment type="pathway">
    <text evidence="10">Lipid metabolism; phospholipid metabolism.</text>
</comment>
<name>A0A6B3SPJ2_9BURK</name>
<dbReference type="HAMAP" id="MF_00019">
    <property type="entry name" value="PlsX"/>
    <property type="match status" value="1"/>
</dbReference>
<feature type="compositionally biased region" description="Low complexity" evidence="11">
    <location>
        <begin position="346"/>
        <end position="357"/>
    </location>
</feature>
<dbReference type="GO" id="GO:0005737">
    <property type="term" value="C:cytoplasm"/>
    <property type="evidence" value="ECO:0007669"/>
    <property type="project" value="UniProtKB-SubCell"/>
</dbReference>
<evidence type="ECO:0000313" key="13">
    <source>
        <dbReference type="Proteomes" id="UP000482155"/>
    </source>
</evidence>
<gene>
    <name evidence="10 12" type="primary">plsX</name>
    <name evidence="12" type="ORF">G3574_16830</name>
</gene>
<organism evidence="12 13">
    <name type="scientific">Noviherbaspirillum galbum</name>
    <dbReference type="NCBI Taxonomy" id="2709383"/>
    <lineage>
        <taxon>Bacteria</taxon>
        <taxon>Pseudomonadati</taxon>
        <taxon>Pseudomonadota</taxon>
        <taxon>Betaproteobacteria</taxon>
        <taxon>Burkholderiales</taxon>
        <taxon>Oxalobacteraceae</taxon>
        <taxon>Noviherbaspirillum</taxon>
    </lineage>
</organism>
<dbReference type="Proteomes" id="UP000482155">
    <property type="component" value="Unassembled WGS sequence"/>
</dbReference>
<evidence type="ECO:0000256" key="1">
    <source>
        <dbReference type="ARBA" id="ARBA00001232"/>
    </source>
</evidence>
<proteinExistence type="inferred from homology"/>
<feature type="region of interest" description="Disordered" evidence="11">
    <location>
        <begin position="346"/>
        <end position="367"/>
    </location>
</feature>
<evidence type="ECO:0000256" key="5">
    <source>
        <dbReference type="ARBA" id="ARBA00023098"/>
    </source>
</evidence>
<keyword evidence="3 10" id="KW-0444">Lipid biosynthesis</keyword>
<dbReference type="GO" id="GO:0008654">
    <property type="term" value="P:phospholipid biosynthetic process"/>
    <property type="evidence" value="ECO:0007669"/>
    <property type="project" value="UniProtKB-KW"/>
</dbReference>
<dbReference type="GO" id="GO:0043811">
    <property type="term" value="F:phosphate:acyl-[acyl carrier protein] acyltransferase activity"/>
    <property type="evidence" value="ECO:0007669"/>
    <property type="project" value="UniProtKB-UniRule"/>
</dbReference>
<evidence type="ECO:0000313" key="12">
    <source>
        <dbReference type="EMBL" id="NEX62754.1"/>
    </source>
</evidence>
<comment type="similarity">
    <text evidence="10">Belongs to the PlsX family.</text>
</comment>
<keyword evidence="5 10" id="KW-0443">Lipid metabolism</keyword>
<accession>A0A6B3SPJ2</accession>
<dbReference type="EMBL" id="JAAIVB010000055">
    <property type="protein sequence ID" value="NEX62754.1"/>
    <property type="molecule type" value="Genomic_DNA"/>
</dbReference>
<dbReference type="UniPathway" id="UPA00085"/>
<protein>
    <recommendedName>
        <fullName evidence="8 10">Phosphate acyltransferase</fullName>
        <ecNumber evidence="8 10">2.3.1.274</ecNumber>
    </recommendedName>
    <alternativeName>
        <fullName evidence="10">Acyl-ACP phosphotransacylase</fullName>
    </alternativeName>
    <alternativeName>
        <fullName evidence="10">Acyl-[acyl-carrier-protein]--phosphate acyltransferase</fullName>
    </alternativeName>
    <alternativeName>
        <fullName evidence="10">Phosphate-acyl-ACP acyltransferase</fullName>
    </alternativeName>
</protein>